<organism evidence="2 3">
    <name type="scientific">[Mycobacterium] burgundiense</name>
    <dbReference type="NCBI Taxonomy" id="3064286"/>
    <lineage>
        <taxon>Bacteria</taxon>
        <taxon>Bacillati</taxon>
        <taxon>Actinomycetota</taxon>
        <taxon>Actinomycetes</taxon>
        <taxon>Mycobacteriales</taxon>
        <taxon>Mycobacteriaceae</taxon>
        <taxon>Mycolicibacterium</taxon>
    </lineage>
</organism>
<accession>A0ABN9NFJ6</accession>
<proteinExistence type="predicted"/>
<dbReference type="Gene3D" id="3.40.50.10140">
    <property type="entry name" value="Toll/interleukin-1 receptor homology (TIR) domain"/>
    <property type="match status" value="1"/>
</dbReference>
<evidence type="ECO:0000259" key="1">
    <source>
        <dbReference type="Pfam" id="PF13676"/>
    </source>
</evidence>
<dbReference type="EMBL" id="OY726397">
    <property type="protein sequence ID" value="CAJ1503740.1"/>
    <property type="molecule type" value="Genomic_DNA"/>
</dbReference>
<gene>
    <name evidence="2" type="ORF">MU0053_002511</name>
</gene>
<keyword evidence="2" id="KW-0675">Receptor</keyword>
<feature type="domain" description="TIR" evidence="1">
    <location>
        <begin position="133"/>
        <end position="210"/>
    </location>
</feature>
<evidence type="ECO:0000313" key="2">
    <source>
        <dbReference type="EMBL" id="CAJ1503740.1"/>
    </source>
</evidence>
<evidence type="ECO:0000313" key="3">
    <source>
        <dbReference type="Proteomes" id="UP001190465"/>
    </source>
</evidence>
<dbReference type="SUPFAM" id="SSF52200">
    <property type="entry name" value="Toll/Interleukin receptor TIR domain"/>
    <property type="match status" value="1"/>
</dbReference>
<reference evidence="2 3" key="1">
    <citation type="submission" date="2023-08" db="EMBL/GenBank/DDBJ databases">
        <authorList>
            <person name="Folkvardsen B D."/>
            <person name="Norman A."/>
        </authorList>
    </citation>
    <scope>NUCLEOTIDE SEQUENCE [LARGE SCALE GENOMIC DNA]</scope>
    <source>
        <strain evidence="2 3">Mu0053</strain>
    </source>
</reference>
<dbReference type="InterPro" id="IPR000157">
    <property type="entry name" value="TIR_dom"/>
</dbReference>
<protein>
    <submittedName>
        <fullName evidence="2">Toll/interleukin-1 receptor domain-containing protein</fullName>
    </submittedName>
</protein>
<sequence length="380" mass="41917">MTYEIQVVHADRDDWLADLRRAVASELLTIGMHRSVSVDVTESAPSPLAPSVAVALIGPASRTSPTLADTLNDAISQGRVIIPVVEDLGQFQAVVPKELSPFNGFEWSGDEPERRLARLLFEELGIEDQDRRVFLSHKRDDGLGAAEQLHDALTHNRFVPFIDRFAIPKGADVQAHIADALESYAFLLVLETPLAYLSDWVFDEVDYALSHTMGTLILQWPGNPQTLPGSAGVPRLQLIPDEVTTDSHGYEVLTPDALDRVIREVELAHAQGIVRRRRMLVRNVEDAARAAGARCIPLRDWSLDISHAVGRSIVGVTPRLPNAQDLQRLDETRAEIDTSADALLVHAARQLGQPTRGHLEWITKGRGLELVPDNAIGARW</sequence>
<dbReference type="InterPro" id="IPR035897">
    <property type="entry name" value="Toll_tir_struct_dom_sf"/>
</dbReference>
<dbReference type="RefSeq" id="WP_308482631.1">
    <property type="nucleotide sequence ID" value="NZ_OY726397.1"/>
</dbReference>
<name>A0ABN9NFJ6_9MYCO</name>
<keyword evidence="3" id="KW-1185">Reference proteome</keyword>
<dbReference type="Proteomes" id="UP001190465">
    <property type="component" value="Chromosome"/>
</dbReference>
<dbReference type="Pfam" id="PF13676">
    <property type="entry name" value="TIR_2"/>
    <property type="match status" value="1"/>
</dbReference>